<evidence type="ECO:0000313" key="2">
    <source>
        <dbReference type="EMBL" id="MDU0340233.1"/>
    </source>
</evidence>
<dbReference type="PANTHER" id="PTHR35271:SF1">
    <property type="entry name" value="ABC TRANSPORTER, SUBSTRATE-BINDING LIPOPROTEIN"/>
    <property type="match status" value="1"/>
</dbReference>
<keyword evidence="1" id="KW-0732">Signal</keyword>
<comment type="caution">
    <text evidence="2">The sequence shown here is derived from an EMBL/GenBank/DDBJ whole genome shotgun (WGS) entry which is preliminary data.</text>
</comment>
<dbReference type="RefSeq" id="WP_316018104.1">
    <property type="nucleotide sequence ID" value="NZ_JAWDID010000011.1"/>
</dbReference>
<evidence type="ECO:0000313" key="3">
    <source>
        <dbReference type="Proteomes" id="UP001254257"/>
    </source>
</evidence>
<organism evidence="2 3">
    <name type="scientific">Bosea rubneri</name>
    <dbReference type="NCBI Taxonomy" id="3075434"/>
    <lineage>
        <taxon>Bacteria</taxon>
        <taxon>Pseudomonadati</taxon>
        <taxon>Pseudomonadota</taxon>
        <taxon>Alphaproteobacteria</taxon>
        <taxon>Hyphomicrobiales</taxon>
        <taxon>Boseaceae</taxon>
        <taxon>Bosea</taxon>
    </lineage>
</organism>
<keyword evidence="3" id="KW-1185">Reference proteome</keyword>
<name>A0ABU3S624_9HYPH</name>
<dbReference type="Proteomes" id="UP001254257">
    <property type="component" value="Unassembled WGS sequence"/>
</dbReference>
<dbReference type="EMBL" id="JAWDID010000011">
    <property type="protein sequence ID" value="MDU0340233.1"/>
    <property type="molecule type" value="Genomic_DNA"/>
</dbReference>
<dbReference type="CDD" id="cd06325">
    <property type="entry name" value="PBP1_ABC_unchar_transporter"/>
    <property type="match status" value="1"/>
</dbReference>
<feature type="signal peptide" evidence="1">
    <location>
        <begin position="1"/>
        <end position="24"/>
    </location>
</feature>
<dbReference type="Gene3D" id="3.40.50.2300">
    <property type="match status" value="2"/>
</dbReference>
<dbReference type="PANTHER" id="PTHR35271">
    <property type="entry name" value="ABC TRANSPORTER, SUBSTRATE-BINDING LIPOPROTEIN-RELATED"/>
    <property type="match status" value="1"/>
</dbReference>
<dbReference type="InterPro" id="IPR007487">
    <property type="entry name" value="ABC_transpt-TYRBP-like"/>
</dbReference>
<sequence length="331" mass="35133">MRRRSLLVALAGCGLALCDHAVRAAAPTKLIAVITALPLDHPVVRSRMAELRGLLAERGWVEGGNLRAIWRFSGASEGDLARAVGETLQDRPDVIIVGSSTEAEAVLAETRRIPVLFSTASDPVGSGFVRSLERPEGNATGFSNNDPAMSAKWLELLGEIAPATRRIGVVFNPRTTPAAGETYLASLNASISEQGLELETLPVPEPAAIERLLVAFAAQGPGRGLVFLPDSFTFRHAGRCTAAAARGRLPAIYPFDAFTQQGGLMSYTGAREGTAELMATYVDLILRGANVAELPVQFSRSFELVINEKAAAALGLGLPPSLRIRAQRIVS</sequence>
<gene>
    <name evidence="2" type="ORF">RKE40_10090</name>
</gene>
<accession>A0ABU3S624</accession>
<reference evidence="2 3" key="1">
    <citation type="submission" date="2023-09" db="EMBL/GenBank/DDBJ databases">
        <title>Whole genome shotgun sequencing (WGS) of Bosea sp. ZW T0_25, isolated from stored onions (Allium cepa).</title>
        <authorList>
            <person name="Stoll D.A."/>
            <person name="Huch M."/>
        </authorList>
    </citation>
    <scope>NUCLEOTIDE SEQUENCE [LARGE SCALE GENOMIC DNA]</scope>
    <source>
        <strain evidence="2 3">ZW T0_25</strain>
    </source>
</reference>
<protein>
    <submittedName>
        <fullName evidence="2">ABC transporter substrate-binding protein</fullName>
    </submittedName>
</protein>
<feature type="chain" id="PRO_5046196513" evidence="1">
    <location>
        <begin position="25"/>
        <end position="331"/>
    </location>
</feature>
<dbReference type="Pfam" id="PF04392">
    <property type="entry name" value="ABC_sub_bind"/>
    <property type="match status" value="1"/>
</dbReference>
<evidence type="ECO:0000256" key="1">
    <source>
        <dbReference type="SAM" id="SignalP"/>
    </source>
</evidence>
<proteinExistence type="predicted"/>